<gene>
    <name evidence="1" type="ORF">C5167_015117</name>
</gene>
<accession>A0A4Y7J8K1</accession>
<dbReference type="AlphaFoldDB" id="A0A4Y7J8K1"/>
<reference evidence="1 2" key="1">
    <citation type="journal article" date="2018" name="Science">
        <title>The opium poppy genome and morphinan production.</title>
        <authorList>
            <person name="Guo L."/>
            <person name="Winzer T."/>
            <person name="Yang X."/>
            <person name="Li Y."/>
            <person name="Ning Z."/>
            <person name="He Z."/>
            <person name="Teodor R."/>
            <person name="Lu Y."/>
            <person name="Bowser T.A."/>
            <person name="Graham I.A."/>
            <person name="Ye K."/>
        </authorList>
    </citation>
    <scope>NUCLEOTIDE SEQUENCE [LARGE SCALE GENOMIC DNA]</scope>
    <source>
        <strain evidence="2">cv. HN1</strain>
        <tissue evidence="1">Leaves</tissue>
    </source>
</reference>
<dbReference type="EMBL" id="CM010717">
    <property type="protein sequence ID" value="RZC56261.1"/>
    <property type="molecule type" value="Genomic_DNA"/>
</dbReference>
<organism evidence="1 2">
    <name type="scientific">Papaver somniferum</name>
    <name type="common">Opium poppy</name>
    <dbReference type="NCBI Taxonomy" id="3469"/>
    <lineage>
        <taxon>Eukaryota</taxon>
        <taxon>Viridiplantae</taxon>
        <taxon>Streptophyta</taxon>
        <taxon>Embryophyta</taxon>
        <taxon>Tracheophyta</taxon>
        <taxon>Spermatophyta</taxon>
        <taxon>Magnoliopsida</taxon>
        <taxon>Ranunculales</taxon>
        <taxon>Papaveraceae</taxon>
        <taxon>Papaveroideae</taxon>
        <taxon>Papaver</taxon>
    </lineage>
</organism>
<protein>
    <submittedName>
        <fullName evidence="1">Uncharacterized protein</fullName>
    </submittedName>
</protein>
<proteinExistence type="predicted"/>
<dbReference type="Gramene" id="RZC56261">
    <property type="protein sequence ID" value="RZC56261"/>
    <property type="gene ID" value="C5167_015117"/>
</dbReference>
<evidence type="ECO:0000313" key="2">
    <source>
        <dbReference type="Proteomes" id="UP000316621"/>
    </source>
</evidence>
<dbReference type="Proteomes" id="UP000316621">
    <property type="component" value="Chromosome 3"/>
</dbReference>
<evidence type="ECO:0000313" key="1">
    <source>
        <dbReference type="EMBL" id="RZC56261.1"/>
    </source>
</evidence>
<name>A0A4Y7J8K1_PAPSO</name>
<keyword evidence="2" id="KW-1185">Reference proteome</keyword>
<sequence length="127" mass="13623">MFKEEEGLICCGYDGVGGGTEIADLVVLIMVDVYEGVLLTYCSQQRDRDGACEGFLRKGVFAIAQVKQWLLVEFLNIDGGEIAGYSTTANVVLKLVLVLAVLVVQKAVQCSSIAAAAGDGWCRRTEV</sequence>